<evidence type="ECO:0000313" key="1">
    <source>
        <dbReference type="EMBL" id="WVZ61571.1"/>
    </source>
</evidence>
<keyword evidence="2" id="KW-1185">Reference proteome</keyword>
<dbReference type="AlphaFoldDB" id="A0AAQ3WHK9"/>
<sequence length="71" mass="8150">MSFYTPGRRFPKIKVQDVVFGGVKPHGKFQVLGQRSEIPPYYRSNVSTPKWESRKHTTMVPVKFNAPLATK</sequence>
<organism evidence="1 2">
    <name type="scientific">Paspalum notatum var. saurae</name>
    <dbReference type="NCBI Taxonomy" id="547442"/>
    <lineage>
        <taxon>Eukaryota</taxon>
        <taxon>Viridiplantae</taxon>
        <taxon>Streptophyta</taxon>
        <taxon>Embryophyta</taxon>
        <taxon>Tracheophyta</taxon>
        <taxon>Spermatophyta</taxon>
        <taxon>Magnoliopsida</taxon>
        <taxon>Liliopsida</taxon>
        <taxon>Poales</taxon>
        <taxon>Poaceae</taxon>
        <taxon>PACMAD clade</taxon>
        <taxon>Panicoideae</taxon>
        <taxon>Andropogonodae</taxon>
        <taxon>Paspaleae</taxon>
        <taxon>Paspalinae</taxon>
        <taxon>Paspalum</taxon>
    </lineage>
</organism>
<proteinExistence type="predicted"/>
<dbReference type="Proteomes" id="UP001341281">
    <property type="component" value="Chromosome 03"/>
</dbReference>
<name>A0AAQ3WHK9_PASNO</name>
<evidence type="ECO:0000313" key="2">
    <source>
        <dbReference type="Proteomes" id="UP001341281"/>
    </source>
</evidence>
<protein>
    <submittedName>
        <fullName evidence="1">Uncharacterized protein</fullName>
    </submittedName>
</protein>
<accession>A0AAQ3WHK9</accession>
<gene>
    <name evidence="1" type="ORF">U9M48_011423</name>
</gene>
<reference evidence="1 2" key="1">
    <citation type="submission" date="2024-02" db="EMBL/GenBank/DDBJ databases">
        <title>High-quality chromosome-scale genome assembly of Pensacola bahiagrass (Paspalum notatum Flugge var. saurae).</title>
        <authorList>
            <person name="Vega J.M."/>
            <person name="Podio M."/>
            <person name="Orjuela J."/>
            <person name="Siena L.A."/>
            <person name="Pessino S.C."/>
            <person name="Combes M.C."/>
            <person name="Mariac C."/>
            <person name="Albertini E."/>
            <person name="Pupilli F."/>
            <person name="Ortiz J.P.A."/>
            <person name="Leblanc O."/>
        </authorList>
    </citation>
    <scope>NUCLEOTIDE SEQUENCE [LARGE SCALE GENOMIC DNA]</scope>
    <source>
        <strain evidence="1">R1</strain>
        <tissue evidence="1">Leaf</tissue>
    </source>
</reference>
<dbReference type="EMBL" id="CP144747">
    <property type="protein sequence ID" value="WVZ61571.1"/>
    <property type="molecule type" value="Genomic_DNA"/>
</dbReference>